<protein>
    <recommendedName>
        <fullName evidence="2">R3H domain-containing protein</fullName>
    </recommendedName>
</protein>
<dbReference type="InterPro" id="IPR036867">
    <property type="entry name" value="R3H_dom_sf"/>
</dbReference>
<accession>A0ABP1R0L1</accession>
<feature type="region of interest" description="Disordered" evidence="1">
    <location>
        <begin position="123"/>
        <end position="171"/>
    </location>
</feature>
<evidence type="ECO:0000313" key="3">
    <source>
        <dbReference type="EMBL" id="CAL8113250.1"/>
    </source>
</evidence>
<evidence type="ECO:0000259" key="2">
    <source>
        <dbReference type="PROSITE" id="PS51061"/>
    </source>
</evidence>
<dbReference type="EMBL" id="CAXLJM020000049">
    <property type="protein sequence ID" value="CAL8113250.1"/>
    <property type="molecule type" value="Genomic_DNA"/>
</dbReference>
<evidence type="ECO:0000256" key="1">
    <source>
        <dbReference type="SAM" id="MobiDB-lite"/>
    </source>
</evidence>
<dbReference type="InterPro" id="IPR001374">
    <property type="entry name" value="R3H_dom"/>
</dbReference>
<name>A0ABP1R0L1_9HEXA</name>
<comment type="caution">
    <text evidence="3">The sequence shown here is derived from an EMBL/GenBank/DDBJ whole genome shotgun (WGS) entry which is preliminary data.</text>
</comment>
<dbReference type="Gene3D" id="3.30.1370.50">
    <property type="entry name" value="R3H-like domain"/>
    <property type="match status" value="1"/>
</dbReference>
<dbReference type="PROSITE" id="PS51061">
    <property type="entry name" value="R3H"/>
    <property type="match status" value="1"/>
</dbReference>
<organism evidence="3 4">
    <name type="scientific">Orchesella dallaii</name>
    <dbReference type="NCBI Taxonomy" id="48710"/>
    <lineage>
        <taxon>Eukaryota</taxon>
        <taxon>Metazoa</taxon>
        <taxon>Ecdysozoa</taxon>
        <taxon>Arthropoda</taxon>
        <taxon>Hexapoda</taxon>
        <taxon>Collembola</taxon>
        <taxon>Entomobryomorpha</taxon>
        <taxon>Entomobryoidea</taxon>
        <taxon>Orchesellidae</taxon>
        <taxon>Orchesellinae</taxon>
        <taxon>Orchesella</taxon>
    </lineage>
</organism>
<proteinExistence type="predicted"/>
<dbReference type="InterPro" id="IPR017330">
    <property type="entry name" value="SPAG7"/>
</dbReference>
<sequence length="224" mass="26039">MDILGSIMKKMEKPPVMGEKERKLKKMQQDILKKEQEEKEKRVREFREKTADEIKKFVEDQARTRHVFPPMDKPYRSMLYTMVEDAGLAAHSFGREELDRHVIIFKENDVPCEAEMLALRRGEAYLPPSDGDSIAEGEPHESSEKDEDAPQKTRRNRNAPPPEYLQKYQKHLGGMQFAKEDAIKAQADNRSYGFVSSEQKKDKRTIEETLADIRARKKQKPDSS</sequence>
<dbReference type="Pfam" id="PF01424">
    <property type="entry name" value="R3H"/>
    <property type="match status" value="1"/>
</dbReference>
<dbReference type="SUPFAM" id="SSF82708">
    <property type="entry name" value="R3H domain"/>
    <property type="match status" value="1"/>
</dbReference>
<dbReference type="Proteomes" id="UP001642540">
    <property type="component" value="Unassembled WGS sequence"/>
</dbReference>
<keyword evidence="4" id="KW-1185">Reference proteome</keyword>
<reference evidence="3 4" key="1">
    <citation type="submission" date="2024-08" db="EMBL/GenBank/DDBJ databases">
        <authorList>
            <person name="Cucini C."/>
            <person name="Frati F."/>
        </authorList>
    </citation>
    <scope>NUCLEOTIDE SEQUENCE [LARGE SCALE GENOMIC DNA]</scope>
</reference>
<feature type="domain" description="R3H" evidence="2">
    <location>
        <begin position="44"/>
        <end position="108"/>
    </location>
</feature>
<feature type="compositionally biased region" description="Basic and acidic residues" evidence="1">
    <location>
        <begin position="137"/>
        <end position="151"/>
    </location>
</feature>
<feature type="compositionally biased region" description="Basic and acidic residues" evidence="1">
    <location>
        <begin position="9"/>
        <end position="23"/>
    </location>
</feature>
<gene>
    <name evidence="3" type="ORF">ODALV1_LOCUS15960</name>
</gene>
<evidence type="ECO:0000313" key="4">
    <source>
        <dbReference type="Proteomes" id="UP001642540"/>
    </source>
</evidence>
<feature type="region of interest" description="Disordered" evidence="1">
    <location>
        <begin position="1"/>
        <end position="23"/>
    </location>
</feature>
<dbReference type="SMART" id="SM00393">
    <property type="entry name" value="R3H"/>
    <property type="match status" value="1"/>
</dbReference>
<dbReference type="PANTHER" id="PTHR13498">
    <property type="entry name" value="SPERM ASSOCIATED ANTIGEN 7"/>
    <property type="match status" value="1"/>
</dbReference>
<dbReference type="PANTHER" id="PTHR13498:SF3">
    <property type="entry name" value="SPERM-ASSOCIATED ANTIGEN 7"/>
    <property type="match status" value="1"/>
</dbReference>